<keyword evidence="2" id="KW-1185">Reference proteome</keyword>
<gene>
    <name evidence="1" type="ORF">SAMN05421756_1052</name>
</gene>
<organism evidence="1 2">
    <name type="scientific">Microlunatus flavus</name>
    <dbReference type="NCBI Taxonomy" id="1036181"/>
    <lineage>
        <taxon>Bacteria</taxon>
        <taxon>Bacillati</taxon>
        <taxon>Actinomycetota</taxon>
        <taxon>Actinomycetes</taxon>
        <taxon>Propionibacteriales</taxon>
        <taxon>Propionibacteriaceae</taxon>
        <taxon>Microlunatus</taxon>
    </lineage>
</organism>
<evidence type="ECO:0000313" key="2">
    <source>
        <dbReference type="Proteomes" id="UP000198504"/>
    </source>
</evidence>
<evidence type="ECO:0000313" key="1">
    <source>
        <dbReference type="EMBL" id="SEQ67449.1"/>
    </source>
</evidence>
<proteinExistence type="predicted"/>
<protein>
    <submittedName>
        <fullName evidence="1">Uncharacterized protein</fullName>
    </submittedName>
</protein>
<sequence>MTPEPTRRHVWVDCSGGYRCPGLVMAWRRAADGWEAQVAVVRGKTVVVQWAPAAALHLVTDDGLDR</sequence>
<reference evidence="2" key="1">
    <citation type="submission" date="2016-10" db="EMBL/GenBank/DDBJ databases">
        <authorList>
            <person name="Varghese N."/>
            <person name="Submissions S."/>
        </authorList>
    </citation>
    <scope>NUCLEOTIDE SEQUENCE [LARGE SCALE GENOMIC DNA]</scope>
    <source>
        <strain evidence="2">CGMCC 4.6856</strain>
    </source>
</reference>
<dbReference type="AlphaFoldDB" id="A0A1H9HYK4"/>
<dbReference type="Proteomes" id="UP000198504">
    <property type="component" value="Unassembled WGS sequence"/>
</dbReference>
<name>A0A1H9HYK4_9ACTN</name>
<accession>A0A1H9HYK4</accession>
<dbReference type="EMBL" id="FOFA01000005">
    <property type="protein sequence ID" value="SEQ67449.1"/>
    <property type="molecule type" value="Genomic_DNA"/>
</dbReference>